<dbReference type="InterPro" id="IPR029004">
    <property type="entry name" value="Ribosomal_eL28/Mak16"/>
</dbReference>
<dbReference type="PANTHER" id="PTHR10544">
    <property type="entry name" value="60S RIBOSOMAL PROTEIN L28"/>
    <property type="match status" value="1"/>
</dbReference>
<dbReference type="InterPro" id="IPR059243">
    <property type="entry name" value="At2g46540-like"/>
</dbReference>
<keyword evidence="6" id="KW-1185">Reference proteome</keyword>
<accession>A0A8J6BNY3</accession>
<evidence type="ECO:0000313" key="6">
    <source>
        <dbReference type="Proteomes" id="UP000729402"/>
    </source>
</evidence>
<proteinExistence type="inferred from homology"/>
<dbReference type="AlphaFoldDB" id="A0A8J6BNY3"/>
<keyword evidence="2" id="KW-0689">Ribosomal protein</keyword>
<feature type="domain" description="Ribosomal eL28/Mak16" evidence="4">
    <location>
        <begin position="152"/>
        <end position="273"/>
    </location>
</feature>
<organism evidence="5 6">
    <name type="scientific">Zizania palustris</name>
    <name type="common">Northern wild rice</name>
    <dbReference type="NCBI Taxonomy" id="103762"/>
    <lineage>
        <taxon>Eukaryota</taxon>
        <taxon>Viridiplantae</taxon>
        <taxon>Streptophyta</taxon>
        <taxon>Embryophyta</taxon>
        <taxon>Tracheophyta</taxon>
        <taxon>Spermatophyta</taxon>
        <taxon>Magnoliopsida</taxon>
        <taxon>Liliopsida</taxon>
        <taxon>Poales</taxon>
        <taxon>Poaceae</taxon>
        <taxon>BOP clade</taxon>
        <taxon>Oryzoideae</taxon>
        <taxon>Oryzeae</taxon>
        <taxon>Zizaniinae</taxon>
        <taxon>Zizania</taxon>
    </lineage>
</organism>
<sequence>MGHVYRSENVDTHTHPLFGTLVSRKEKGKAKKGARAREAAMGVMEKLKIFVVKEPVVAASCLIAGFGLFLPAVVRPMLDSWETAKQVPPPALNDVIAGVTGKKKEVYELTAIRGRSLRAAVAATPPAPEPSEAPSQLHHLRQRGMAAVPEPLIWEIVKKNNSFLVKQFGNGNAKVQFSKEPNNLYNVHSYKHSGLANKKTVTIQPSSGKDTALVLSTTKTKKQNAPAKLYHKSVMRKEFRKMAKAVKNQVSDNYYRPDLTKPALARLSSVYRSLQVAKSGVKKKNRQPTKL</sequence>
<evidence type="ECO:0000256" key="3">
    <source>
        <dbReference type="ARBA" id="ARBA00023274"/>
    </source>
</evidence>
<dbReference type="CDD" id="cd22904">
    <property type="entry name" value="NDUFA3_plant"/>
    <property type="match status" value="1"/>
</dbReference>
<dbReference type="GO" id="GO:0006412">
    <property type="term" value="P:translation"/>
    <property type="evidence" value="ECO:0007669"/>
    <property type="project" value="InterPro"/>
</dbReference>
<name>A0A8J6BNY3_ZIZPA</name>
<dbReference type="Proteomes" id="UP000729402">
    <property type="component" value="Unassembled WGS sequence"/>
</dbReference>
<protein>
    <recommendedName>
        <fullName evidence="4">Ribosomal eL28/Mak16 domain-containing protein</fullName>
    </recommendedName>
</protein>
<reference evidence="5" key="2">
    <citation type="submission" date="2021-02" db="EMBL/GenBank/DDBJ databases">
        <authorList>
            <person name="Kimball J.A."/>
            <person name="Haas M.W."/>
            <person name="Macchietto M."/>
            <person name="Kono T."/>
            <person name="Duquette J."/>
            <person name="Shao M."/>
        </authorList>
    </citation>
    <scope>NUCLEOTIDE SEQUENCE</scope>
    <source>
        <tissue evidence="5">Fresh leaf tissue</tissue>
    </source>
</reference>
<evidence type="ECO:0000256" key="1">
    <source>
        <dbReference type="ARBA" id="ARBA00007926"/>
    </source>
</evidence>
<dbReference type="GO" id="GO:1990904">
    <property type="term" value="C:ribonucleoprotein complex"/>
    <property type="evidence" value="ECO:0007669"/>
    <property type="project" value="UniProtKB-KW"/>
</dbReference>
<comment type="caution">
    <text evidence="5">The sequence shown here is derived from an EMBL/GenBank/DDBJ whole genome shotgun (WGS) entry which is preliminary data.</text>
</comment>
<gene>
    <name evidence="5" type="ORF">GUJ93_ZPchr0010g9840</name>
</gene>
<dbReference type="OrthoDB" id="338850at2759"/>
<evidence type="ECO:0000256" key="2">
    <source>
        <dbReference type="ARBA" id="ARBA00022980"/>
    </source>
</evidence>
<evidence type="ECO:0000259" key="4">
    <source>
        <dbReference type="Pfam" id="PF01778"/>
    </source>
</evidence>
<keyword evidence="3" id="KW-0687">Ribonucleoprotein</keyword>
<dbReference type="GO" id="GO:0005840">
    <property type="term" value="C:ribosome"/>
    <property type="evidence" value="ECO:0007669"/>
    <property type="project" value="UniProtKB-KW"/>
</dbReference>
<comment type="similarity">
    <text evidence="1">Belongs to the eukaryotic ribosomal protein eL28 family.</text>
</comment>
<dbReference type="InterPro" id="IPR002672">
    <property type="entry name" value="Ribosomal_eL28"/>
</dbReference>
<dbReference type="Pfam" id="PF01778">
    <property type="entry name" value="Ribosomal_L28e"/>
    <property type="match status" value="1"/>
</dbReference>
<dbReference type="FunFam" id="3.30.390.110:FF:000002">
    <property type="entry name" value="60S ribosomal protein L28"/>
    <property type="match status" value="1"/>
</dbReference>
<dbReference type="EMBL" id="JAAALK010000082">
    <property type="protein sequence ID" value="KAG8086248.1"/>
    <property type="molecule type" value="Genomic_DNA"/>
</dbReference>
<reference evidence="5" key="1">
    <citation type="journal article" date="2021" name="bioRxiv">
        <title>Whole Genome Assembly and Annotation of Northern Wild Rice, Zizania palustris L., Supports a Whole Genome Duplication in the Zizania Genus.</title>
        <authorList>
            <person name="Haas M."/>
            <person name="Kono T."/>
            <person name="Macchietto M."/>
            <person name="Millas R."/>
            <person name="McGilp L."/>
            <person name="Shao M."/>
            <person name="Duquette J."/>
            <person name="Hirsch C.N."/>
            <person name="Kimball J."/>
        </authorList>
    </citation>
    <scope>NUCLEOTIDE SEQUENCE</scope>
    <source>
        <tissue evidence="5">Fresh leaf tissue</tissue>
    </source>
</reference>
<evidence type="ECO:0000313" key="5">
    <source>
        <dbReference type="EMBL" id="KAG8086248.1"/>
    </source>
</evidence>
<dbReference type="GO" id="GO:0003735">
    <property type="term" value="F:structural constituent of ribosome"/>
    <property type="evidence" value="ECO:0007669"/>
    <property type="project" value="InterPro"/>
</dbReference>